<dbReference type="GO" id="GO:0016757">
    <property type="term" value="F:glycosyltransferase activity"/>
    <property type="evidence" value="ECO:0007669"/>
    <property type="project" value="UniProtKB-KW"/>
</dbReference>
<feature type="domain" description="Glycosyl transferase family 1" evidence="2">
    <location>
        <begin position="216"/>
        <end position="369"/>
    </location>
</feature>
<dbReference type="PANTHER" id="PTHR46401:SF2">
    <property type="entry name" value="GLYCOSYLTRANSFERASE WBBK-RELATED"/>
    <property type="match status" value="1"/>
</dbReference>
<dbReference type="Gene3D" id="3.40.50.2000">
    <property type="entry name" value="Glycogen Phosphorylase B"/>
    <property type="match status" value="2"/>
</dbReference>
<evidence type="ECO:0000313" key="4">
    <source>
        <dbReference type="EMBL" id="MEC6898656.1"/>
    </source>
</evidence>
<dbReference type="EC" id="2.4.-.-" evidence="4"/>
<dbReference type="Proteomes" id="UP001339429">
    <property type="component" value="Unassembled WGS sequence"/>
</dbReference>
<comment type="caution">
    <text evidence="4">The sequence shown here is derived from an EMBL/GenBank/DDBJ whole genome shotgun (WGS) entry which is preliminary data.</text>
</comment>
<evidence type="ECO:0000256" key="1">
    <source>
        <dbReference type="ARBA" id="ARBA00022679"/>
    </source>
</evidence>
<dbReference type="EMBL" id="JAYXUD010000005">
    <property type="protein sequence ID" value="MEC6898656.1"/>
    <property type="molecule type" value="Genomic_DNA"/>
</dbReference>
<keyword evidence="5" id="KW-1185">Reference proteome</keyword>
<reference evidence="4 5" key="1">
    <citation type="submission" date="2024-01" db="EMBL/GenBank/DDBJ databases">
        <title>Active colonisers of the gastrointestinal tract of Atlantic salmon farmed in a warm water region.</title>
        <authorList>
            <person name="Bowman J.P."/>
        </authorList>
    </citation>
    <scope>NUCLEOTIDE SEQUENCE [LARGE SCALE GENOMIC DNA]</scope>
    <source>
        <strain evidence="4 5">S4MW1</strain>
    </source>
</reference>
<keyword evidence="1 4" id="KW-0808">Transferase</keyword>
<organism evidence="4 5">
    <name type="scientific">Photobacterium piscicola</name>
    <dbReference type="NCBI Taxonomy" id="1378299"/>
    <lineage>
        <taxon>Bacteria</taxon>
        <taxon>Pseudomonadati</taxon>
        <taxon>Pseudomonadota</taxon>
        <taxon>Gammaproteobacteria</taxon>
        <taxon>Vibrionales</taxon>
        <taxon>Vibrionaceae</taxon>
        <taxon>Photobacterium</taxon>
    </lineage>
</organism>
<name>A0ABU6LGG8_9GAMM</name>
<evidence type="ECO:0000259" key="2">
    <source>
        <dbReference type="Pfam" id="PF00534"/>
    </source>
</evidence>
<accession>A0ABU6LGG8</accession>
<dbReference type="RefSeq" id="WP_327779667.1">
    <property type="nucleotide sequence ID" value="NZ_JAYXUD010000005.1"/>
</dbReference>
<evidence type="ECO:0000313" key="5">
    <source>
        <dbReference type="Proteomes" id="UP001339429"/>
    </source>
</evidence>
<dbReference type="Pfam" id="PF13439">
    <property type="entry name" value="Glyco_transf_4"/>
    <property type="match status" value="1"/>
</dbReference>
<feature type="domain" description="Glycosyltransferase subfamily 4-like N-terminal" evidence="3">
    <location>
        <begin position="28"/>
        <end position="199"/>
    </location>
</feature>
<keyword evidence="4" id="KW-0328">Glycosyltransferase</keyword>
<dbReference type="Pfam" id="PF00534">
    <property type="entry name" value="Glycos_transf_1"/>
    <property type="match status" value="1"/>
</dbReference>
<protein>
    <submittedName>
        <fullName evidence="4">Glycosyltransferase</fullName>
        <ecNumber evidence="4">2.4.-.-</ecNumber>
    </submittedName>
</protein>
<dbReference type="InterPro" id="IPR028098">
    <property type="entry name" value="Glyco_trans_4-like_N"/>
</dbReference>
<dbReference type="InterPro" id="IPR001296">
    <property type="entry name" value="Glyco_trans_1"/>
</dbReference>
<proteinExistence type="predicted"/>
<dbReference type="SUPFAM" id="SSF53756">
    <property type="entry name" value="UDP-Glycosyltransferase/glycogen phosphorylase"/>
    <property type="match status" value="1"/>
</dbReference>
<sequence>MDNKVNVINFVPEELPSYRPDVDVLYSKELPKEGVNTTIIGMPKTEMVNIKTEGSTLKTSKKTTNRYLDSVCYFLYAAKLACRAKKDGFHLIQVRDMVWVGLICLIIAKLIKLPYTYWVSFLYAESRTMRAKDQTENIPSWKRPIILARGLVEEFILYRIILPHSDRVYVQSDFMLNYIKDKGIKPSTMMVVPMGVDIEKIDAFVNTDAIKIQQWGDAPVIAYLGSLDRLRKLDVVITAFKEAKVIVPTLKLLFVGDSEITKDREFLQQIADDMGLSDDFHITGWVETEQAWAYLKGADIVIGFMNRGLLLDVSTPTKAMEYMALKKAMICNDSPDQQFVIEQSGCGRVTDGTSKSYAAAMVELAQQPMTQAELDAGYNYIKNNRSYAFIGEQVATDIKKVINHKIHNGG</sequence>
<gene>
    <name evidence="4" type="ORF">VXS00_08405</name>
</gene>
<evidence type="ECO:0000259" key="3">
    <source>
        <dbReference type="Pfam" id="PF13439"/>
    </source>
</evidence>
<dbReference type="PANTHER" id="PTHR46401">
    <property type="entry name" value="GLYCOSYLTRANSFERASE WBBK-RELATED"/>
    <property type="match status" value="1"/>
</dbReference>